<dbReference type="Pfam" id="PF00171">
    <property type="entry name" value="Aldedh"/>
    <property type="match status" value="1"/>
</dbReference>
<dbReference type="RefSeq" id="WP_218281971.1">
    <property type="nucleotide sequence ID" value="NZ_CP078093.1"/>
</dbReference>
<keyword evidence="3" id="KW-1185">Reference proteome</keyword>
<name>A0ABX8RE93_9CLOT</name>
<organism evidence="2 3">
    <name type="scientific">Crassaminicella indica</name>
    <dbReference type="NCBI Taxonomy" id="2855394"/>
    <lineage>
        <taxon>Bacteria</taxon>
        <taxon>Bacillati</taxon>
        <taxon>Bacillota</taxon>
        <taxon>Clostridia</taxon>
        <taxon>Eubacteriales</taxon>
        <taxon>Clostridiaceae</taxon>
        <taxon>Crassaminicella</taxon>
    </lineage>
</organism>
<feature type="domain" description="Aldehyde dehydrogenase" evidence="1">
    <location>
        <begin position="4"/>
        <end position="265"/>
    </location>
</feature>
<proteinExistence type="predicted"/>
<gene>
    <name evidence="2" type="ORF">KVH43_07650</name>
</gene>
<protein>
    <submittedName>
        <fullName evidence="2">Aldehyde dehydrogenase family protein</fullName>
    </submittedName>
</protein>
<dbReference type="PANTHER" id="PTHR11699">
    <property type="entry name" value="ALDEHYDE DEHYDROGENASE-RELATED"/>
    <property type="match status" value="1"/>
</dbReference>
<sequence>MEAKAYIDALVEKSRIAQKEFENFTQEQVDAIVKEVGKVVYDNAEELAKMAVEETGMGVYEHKVLKNKGKSKTIWNSLKGKKSVGIINRDEETGIVEIAKPMGVVGAVTPTTNPIVTPMCNAMFALKGRNSIIIAPHPRAKKCSAETVKRINEALKKHNAPENLIQIIEEPSIEKTNLLMSAVDVVVATGGMGMVKAAYSSGKPAYGVGAGNVQVIVDRDVDFDDAAKKIIAGRTFDNGIICSGEQTVIAHEDDYDKVIKAFENNGAYYVNDPETKEKFRKAIFVNGTINRDVVGQSPQKVAELAGVEIPADTKVILIEADGIGAEDVLCKEKMCPVMATFRYKTFEEGVKIAQTNLELEGKGHSAAIHSNNNEHIDYAGENLTVSRLVVNQPSSTTAGGSFFNGFAPTTTLGCGSWGNNSISENFTYKHMINISRIGHYMADRVAPSDEELWA</sequence>
<dbReference type="Proteomes" id="UP000886818">
    <property type="component" value="Chromosome"/>
</dbReference>
<dbReference type="CDD" id="cd07122">
    <property type="entry name" value="ALDH_F20_ACDH"/>
    <property type="match status" value="1"/>
</dbReference>
<evidence type="ECO:0000259" key="1">
    <source>
        <dbReference type="Pfam" id="PF00171"/>
    </source>
</evidence>
<accession>A0ABX8RE93</accession>
<evidence type="ECO:0000313" key="2">
    <source>
        <dbReference type="EMBL" id="QXM05271.1"/>
    </source>
</evidence>
<dbReference type="EMBL" id="CP078093">
    <property type="protein sequence ID" value="QXM05271.1"/>
    <property type="molecule type" value="Genomic_DNA"/>
</dbReference>
<reference evidence="2" key="1">
    <citation type="submission" date="2021-07" db="EMBL/GenBank/DDBJ databases">
        <title>Complete genome sequence of Crassaminicella sp. 143-21, isolated from a deep-sea hydrothermal vent.</title>
        <authorList>
            <person name="Li X."/>
        </authorList>
    </citation>
    <scope>NUCLEOTIDE SEQUENCE</scope>
    <source>
        <strain evidence="2">143-21</strain>
    </source>
</reference>
<evidence type="ECO:0000313" key="3">
    <source>
        <dbReference type="Proteomes" id="UP000886818"/>
    </source>
</evidence>
<dbReference type="InterPro" id="IPR015590">
    <property type="entry name" value="Aldehyde_DH_dom"/>
</dbReference>